<accession>A0A1F5EX88</accession>
<evidence type="ECO:0000313" key="2">
    <source>
        <dbReference type="EMBL" id="OGD72023.1"/>
    </source>
</evidence>
<name>A0A1F5EX88_9BACT</name>
<proteinExistence type="predicted"/>
<reference evidence="2 3" key="1">
    <citation type="journal article" date="2016" name="Nat. Commun.">
        <title>Thousands of microbial genomes shed light on interconnected biogeochemical processes in an aquifer system.</title>
        <authorList>
            <person name="Anantharaman K."/>
            <person name="Brown C.T."/>
            <person name="Hug L.A."/>
            <person name="Sharon I."/>
            <person name="Castelle C.J."/>
            <person name="Probst A.J."/>
            <person name="Thomas B.C."/>
            <person name="Singh A."/>
            <person name="Wilkins M.J."/>
            <person name="Karaoz U."/>
            <person name="Brodie E.L."/>
            <person name="Williams K.H."/>
            <person name="Hubbard S.S."/>
            <person name="Banfield J.F."/>
        </authorList>
    </citation>
    <scope>NUCLEOTIDE SEQUENCE [LARGE SCALE GENOMIC DNA]</scope>
</reference>
<feature type="signal peptide" evidence="1">
    <location>
        <begin position="1"/>
        <end position="18"/>
    </location>
</feature>
<feature type="chain" id="PRO_5009518412" description="Outer membrane protein beta-barrel domain-containing protein" evidence="1">
    <location>
        <begin position="19"/>
        <end position="205"/>
    </location>
</feature>
<protein>
    <recommendedName>
        <fullName evidence="4">Outer membrane protein beta-barrel domain-containing protein</fullName>
    </recommendedName>
</protein>
<evidence type="ECO:0000313" key="3">
    <source>
        <dbReference type="Proteomes" id="UP000177187"/>
    </source>
</evidence>
<organism evidence="2 3">
    <name type="scientific">Candidatus Coatesbacteria bacterium RBG_13_66_14</name>
    <dbReference type="NCBI Taxonomy" id="1817816"/>
    <lineage>
        <taxon>Bacteria</taxon>
        <taxon>Candidatus Coatesiibacteriota</taxon>
    </lineage>
</organism>
<evidence type="ECO:0000256" key="1">
    <source>
        <dbReference type="SAM" id="SignalP"/>
    </source>
</evidence>
<keyword evidence="1" id="KW-0732">Signal</keyword>
<dbReference type="EMBL" id="MFAF01000134">
    <property type="protein sequence ID" value="OGD72023.1"/>
    <property type="molecule type" value="Genomic_DNA"/>
</dbReference>
<gene>
    <name evidence="2" type="ORF">A2Y64_08220</name>
</gene>
<dbReference type="STRING" id="1817816.A2Y64_08220"/>
<sequence>MRNPAPLLLLALALCASAADTEVRLALYADTMLAVGDWAALPGDPGRTMFGPSPGAEIEITLRLGRSLWGLAVKYGTYGTGGYVGTGEWPNRVEEAEAHSISALGFAGVRMDEGGTVGFWCCLGLGVEWLRASETVGGRDYDYGRVFQPCPCACLAIGADFFLTEDLYIPVKASYDVSFGQVLGYGGYSGEGTDLVLSAGLGVVF</sequence>
<dbReference type="Proteomes" id="UP000177187">
    <property type="component" value="Unassembled WGS sequence"/>
</dbReference>
<evidence type="ECO:0008006" key="4">
    <source>
        <dbReference type="Google" id="ProtNLM"/>
    </source>
</evidence>
<comment type="caution">
    <text evidence="2">The sequence shown here is derived from an EMBL/GenBank/DDBJ whole genome shotgun (WGS) entry which is preliminary data.</text>
</comment>
<dbReference type="AlphaFoldDB" id="A0A1F5EX88"/>